<sequence>MAGCNVRPVDMDDIGMKQHVFPAVLAVSAVLAAPARADLPKVDPSLQGWKPEAELGLVATTGNSDTASARGRFGLKGVTAAWLHDHYLSVLRAEESGQATADRFEAGAKVGRLFGERRYLAGVGRYENDDFGAYAHQSTLALNYGAWLIRDEDKSLQAEFGPGLRQARDAETREFQRDGLLRGYADYRHQLTGTTRFFNTFLVEAGRDNIFAQNDIGLQVSINASLALKASLQARHNTEVQPGTERTDTLSSITIVWSPAPKAD</sequence>
<dbReference type="AlphaFoldDB" id="A0A5B2ZBU6"/>
<evidence type="ECO:0000313" key="1">
    <source>
        <dbReference type="EMBL" id="KAA2285596.1"/>
    </source>
</evidence>
<proteinExistence type="predicted"/>
<reference evidence="1 2" key="1">
    <citation type="submission" date="2019-09" db="EMBL/GenBank/DDBJ databases">
        <title>Arenimonas chukotkensis sp. nov., a bacterium isolated from Chukotka hot spring, Arctic region, Russia.</title>
        <authorList>
            <person name="Zayulina K.S."/>
            <person name="Prokofeva M.I."/>
            <person name="Elcheninov A.G."/>
            <person name="Novikov A."/>
            <person name="Kochetkova T.V."/>
            <person name="Kublanov I.V."/>
        </authorList>
    </citation>
    <scope>NUCLEOTIDE SEQUENCE [LARGE SCALE GENOMIC DNA]</scope>
    <source>
        <strain evidence="1 2">3729k</strain>
    </source>
</reference>
<dbReference type="EMBL" id="VUOD01000002">
    <property type="protein sequence ID" value="KAA2285596.1"/>
    <property type="molecule type" value="Genomic_DNA"/>
</dbReference>
<comment type="caution">
    <text evidence="1">The sequence shown here is derived from an EMBL/GenBank/DDBJ whole genome shotgun (WGS) entry which is preliminary data.</text>
</comment>
<name>A0A5B2ZBU6_9GAMM</name>
<gene>
    <name evidence="1" type="ORF">F0415_02860</name>
</gene>
<reference evidence="1 2" key="2">
    <citation type="submission" date="2019-09" db="EMBL/GenBank/DDBJ databases">
        <authorList>
            <person name="Mazur A."/>
        </authorList>
    </citation>
    <scope>NUCLEOTIDE SEQUENCE [LARGE SCALE GENOMIC DNA]</scope>
    <source>
        <strain evidence="1 2">3729k</strain>
    </source>
</reference>
<keyword evidence="2" id="KW-1185">Reference proteome</keyword>
<protein>
    <submittedName>
        <fullName evidence="1">DUF481 domain-containing protein</fullName>
    </submittedName>
</protein>
<evidence type="ECO:0000313" key="2">
    <source>
        <dbReference type="Proteomes" id="UP000322165"/>
    </source>
</evidence>
<dbReference type="InterPro" id="IPR007433">
    <property type="entry name" value="DUF481"/>
</dbReference>
<accession>A0A5B2ZBU6</accession>
<organism evidence="1 2">
    <name type="scientific">Arenimonas fontis</name>
    <dbReference type="NCBI Taxonomy" id="2608255"/>
    <lineage>
        <taxon>Bacteria</taxon>
        <taxon>Pseudomonadati</taxon>
        <taxon>Pseudomonadota</taxon>
        <taxon>Gammaproteobacteria</taxon>
        <taxon>Lysobacterales</taxon>
        <taxon>Lysobacteraceae</taxon>
        <taxon>Arenimonas</taxon>
    </lineage>
</organism>
<dbReference type="Proteomes" id="UP000322165">
    <property type="component" value="Unassembled WGS sequence"/>
</dbReference>
<dbReference type="Pfam" id="PF04338">
    <property type="entry name" value="DUF481"/>
    <property type="match status" value="1"/>
</dbReference>